<dbReference type="InParanoid" id="K3W964"/>
<dbReference type="VEuPathDB" id="FungiDB:PYU1_G001505"/>
<name>K3W964_GLOUD</name>
<dbReference type="Pfam" id="PF06522">
    <property type="entry name" value="B12D"/>
    <property type="match status" value="1"/>
</dbReference>
<dbReference type="AlphaFoldDB" id="K3W964"/>
<proteinExistence type="predicted"/>
<accession>K3W964</accession>
<organism evidence="1 2">
    <name type="scientific">Globisporangium ultimum (strain ATCC 200006 / CBS 805.95 / DAOM BR144)</name>
    <name type="common">Pythium ultimum</name>
    <dbReference type="NCBI Taxonomy" id="431595"/>
    <lineage>
        <taxon>Eukaryota</taxon>
        <taxon>Sar</taxon>
        <taxon>Stramenopiles</taxon>
        <taxon>Oomycota</taxon>
        <taxon>Peronosporomycetes</taxon>
        <taxon>Pythiales</taxon>
        <taxon>Pythiaceae</taxon>
        <taxon>Globisporangium</taxon>
    </lineage>
</organism>
<reference evidence="2" key="2">
    <citation type="submission" date="2010-04" db="EMBL/GenBank/DDBJ databases">
        <authorList>
            <person name="Buell R."/>
            <person name="Hamilton J."/>
            <person name="Hostetler J."/>
        </authorList>
    </citation>
    <scope>NUCLEOTIDE SEQUENCE [LARGE SCALE GENOMIC DNA]</scope>
    <source>
        <strain evidence="2">DAOM:BR144</strain>
    </source>
</reference>
<reference evidence="2" key="1">
    <citation type="journal article" date="2010" name="Genome Biol.">
        <title>Genome sequence of the necrotrophic plant pathogen Pythium ultimum reveals original pathogenicity mechanisms and effector repertoire.</title>
        <authorList>
            <person name="Levesque C.A."/>
            <person name="Brouwer H."/>
            <person name="Cano L."/>
            <person name="Hamilton J.P."/>
            <person name="Holt C."/>
            <person name="Huitema E."/>
            <person name="Raffaele S."/>
            <person name="Robideau G.P."/>
            <person name="Thines M."/>
            <person name="Win J."/>
            <person name="Zerillo M.M."/>
            <person name="Beakes G.W."/>
            <person name="Boore J.L."/>
            <person name="Busam D."/>
            <person name="Dumas B."/>
            <person name="Ferriera S."/>
            <person name="Fuerstenberg S.I."/>
            <person name="Gachon C.M."/>
            <person name="Gaulin E."/>
            <person name="Govers F."/>
            <person name="Grenville-Briggs L."/>
            <person name="Horner N."/>
            <person name="Hostetler J."/>
            <person name="Jiang R.H."/>
            <person name="Johnson J."/>
            <person name="Krajaejun T."/>
            <person name="Lin H."/>
            <person name="Meijer H.J."/>
            <person name="Moore B."/>
            <person name="Morris P."/>
            <person name="Phuntmart V."/>
            <person name="Puiu D."/>
            <person name="Shetty J."/>
            <person name="Stajich J.E."/>
            <person name="Tripathy S."/>
            <person name="Wawra S."/>
            <person name="van West P."/>
            <person name="Whitty B.R."/>
            <person name="Coutinho P.M."/>
            <person name="Henrissat B."/>
            <person name="Martin F."/>
            <person name="Thomas P.D."/>
            <person name="Tyler B.M."/>
            <person name="De Vries R.P."/>
            <person name="Kamoun S."/>
            <person name="Yandell M."/>
            <person name="Tisserat N."/>
            <person name="Buell C.R."/>
        </authorList>
    </citation>
    <scope>NUCLEOTIDE SEQUENCE</scope>
    <source>
        <strain evidence="2">DAOM:BR144</strain>
    </source>
</reference>
<dbReference type="EnsemblProtists" id="PYU1_T001505">
    <property type="protein sequence ID" value="PYU1_T001505"/>
    <property type="gene ID" value="PYU1_G001505"/>
</dbReference>
<evidence type="ECO:0000313" key="1">
    <source>
        <dbReference type="EnsemblProtists" id="PYU1_T001505"/>
    </source>
</evidence>
<dbReference type="Proteomes" id="UP000019132">
    <property type="component" value="Unassembled WGS sequence"/>
</dbReference>
<dbReference type="HOGENOM" id="CLU_185623_1_1_1"/>
<evidence type="ECO:0000313" key="2">
    <source>
        <dbReference type="Proteomes" id="UP000019132"/>
    </source>
</evidence>
<dbReference type="eggNOG" id="ENOG502SVKX">
    <property type="taxonomic scope" value="Eukaryota"/>
</dbReference>
<dbReference type="InterPro" id="IPR010530">
    <property type="entry name" value="B12D"/>
</dbReference>
<reference evidence="1" key="3">
    <citation type="submission" date="2015-02" db="UniProtKB">
        <authorList>
            <consortium name="EnsemblProtists"/>
        </authorList>
    </citation>
    <scope>IDENTIFICATION</scope>
    <source>
        <strain evidence="1">DAOM BR144</strain>
    </source>
</reference>
<keyword evidence="2" id="KW-1185">Reference proteome</keyword>
<dbReference type="EMBL" id="GL376626">
    <property type="status" value="NOT_ANNOTATED_CDS"/>
    <property type="molecule type" value="Genomic_DNA"/>
</dbReference>
<protein>
    <submittedName>
        <fullName evidence="1">Uncharacterized protein</fullName>
    </submittedName>
</protein>
<sequence length="97" mass="10704">MASRAAATSSKWFSDPSICSRSFSTTYPLIACITAGTVMCASVGVRHLVASPDVKWNREARKSNELATKEQISWMSHRNTLKNLRENPVNALHPVSK</sequence>